<reference evidence="2 3" key="1">
    <citation type="submission" date="2023-03" db="EMBL/GenBank/DDBJ databases">
        <title>High-quality genome of Scylla paramamosain provides insights in environmental adaptation.</title>
        <authorList>
            <person name="Zhang L."/>
        </authorList>
    </citation>
    <scope>NUCLEOTIDE SEQUENCE [LARGE SCALE GENOMIC DNA]</scope>
    <source>
        <strain evidence="2">LZ_2023a</strain>
        <tissue evidence="2">Muscle</tissue>
    </source>
</reference>
<evidence type="ECO:0000256" key="1">
    <source>
        <dbReference type="SAM" id="MobiDB-lite"/>
    </source>
</evidence>
<dbReference type="AlphaFoldDB" id="A0AAW0UMF4"/>
<dbReference type="EMBL" id="JARAKH010000009">
    <property type="protein sequence ID" value="KAK8401292.1"/>
    <property type="molecule type" value="Genomic_DNA"/>
</dbReference>
<accession>A0AAW0UMF4</accession>
<evidence type="ECO:0000313" key="3">
    <source>
        <dbReference type="Proteomes" id="UP001487740"/>
    </source>
</evidence>
<gene>
    <name evidence="2" type="ORF">O3P69_002805</name>
</gene>
<comment type="caution">
    <text evidence="2">The sequence shown here is derived from an EMBL/GenBank/DDBJ whole genome shotgun (WGS) entry which is preliminary data.</text>
</comment>
<keyword evidence="3" id="KW-1185">Reference proteome</keyword>
<name>A0AAW0UMF4_SCYPA</name>
<protein>
    <submittedName>
        <fullName evidence="2">Uncharacterized protein</fullName>
    </submittedName>
</protein>
<organism evidence="2 3">
    <name type="scientific">Scylla paramamosain</name>
    <name type="common">Mud crab</name>
    <dbReference type="NCBI Taxonomy" id="85552"/>
    <lineage>
        <taxon>Eukaryota</taxon>
        <taxon>Metazoa</taxon>
        <taxon>Ecdysozoa</taxon>
        <taxon>Arthropoda</taxon>
        <taxon>Crustacea</taxon>
        <taxon>Multicrustacea</taxon>
        <taxon>Malacostraca</taxon>
        <taxon>Eumalacostraca</taxon>
        <taxon>Eucarida</taxon>
        <taxon>Decapoda</taxon>
        <taxon>Pleocyemata</taxon>
        <taxon>Brachyura</taxon>
        <taxon>Eubrachyura</taxon>
        <taxon>Portunoidea</taxon>
        <taxon>Portunidae</taxon>
        <taxon>Portuninae</taxon>
        <taxon>Scylla</taxon>
    </lineage>
</organism>
<dbReference type="Proteomes" id="UP001487740">
    <property type="component" value="Unassembled WGS sequence"/>
</dbReference>
<sequence length="413" mass="44243">MNMRQQNGCLGVCSVLPLRQSSITVARGSAGMETLTGRSSNPLIGLMCNSHQRRERHPGSVATLVSAGGGTTGTDRDNEESGAPARVAVALRTLTPAAIPPSKVFVGRRWTENEQYHSLTVQPRPAPAVSAAVSRLAGGARRASGVPVAVSALKFRRQSRPASRCRAGHHIYIQMFLWLSFYIPAGRGGERGDAGCCLVEWWTEEVLARIRVAHLADPAPRDTLHALSSVATLTTHRDALPATLARLYDCLQGCIPAAATATTPEVRRCRAFLKDDLEVSLQAATRLHRGHAIDREALPSILGSEVSVPPHSAAAPPIPGPPWRVSATPRHHLTTPRFPVTQGPFSFYAICLGSLPAAWVGEGRQGRHPRLLILAANEVGGSALCLLAIRVFTIFFPSLVSSASSHFLTFLCE</sequence>
<proteinExistence type="predicted"/>
<evidence type="ECO:0000313" key="2">
    <source>
        <dbReference type="EMBL" id="KAK8401292.1"/>
    </source>
</evidence>
<feature type="region of interest" description="Disordered" evidence="1">
    <location>
        <begin position="54"/>
        <end position="82"/>
    </location>
</feature>